<sequence length="225" mass="26287">MNRDAYGFAVRPQHIQRYRQYANIYKEEEEERSDRWKSFLDRLAEPAQRPPVNGSPSEEATGTTITEATEEEADDNLVKETEGDSLSDEKRSSDVSCEDLTEKEEKKSKANRRIHRIQIWTETRQSLRVIEDLMSVRVKKKPDQVKEQQDDTNEKMNNQRVILKVHQKTLHLERKNGKGRLKRSQNELCFSFISSTQLDTYHLILFLCDLITGFAPYFSWSSSLG</sequence>
<dbReference type="EMBL" id="CAMGYJ010000005">
    <property type="protein sequence ID" value="CAI0411591.1"/>
    <property type="molecule type" value="Genomic_DNA"/>
</dbReference>
<feature type="region of interest" description="Disordered" evidence="1">
    <location>
        <begin position="27"/>
        <end position="112"/>
    </location>
</feature>
<protein>
    <submittedName>
        <fullName evidence="2">Uncharacterized protein</fullName>
    </submittedName>
</protein>
<name>A0AAV0JNV0_9ROSI</name>
<organism evidence="2 3">
    <name type="scientific">Linum tenue</name>
    <dbReference type="NCBI Taxonomy" id="586396"/>
    <lineage>
        <taxon>Eukaryota</taxon>
        <taxon>Viridiplantae</taxon>
        <taxon>Streptophyta</taxon>
        <taxon>Embryophyta</taxon>
        <taxon>Tracheophyta</taxon>
        <taxon>Spermatophyta</taxon>
        <taxon>Magnoliopsida</taxon>
        <taxon>eudicotyledons</taxon>
        <taxon>Gunneridae</taxon>
        <taxon>Pentapetalae</taxon>
        <taxon>rosids</taxon>
        <taxon>fabids</taxon>
        <taxon>Malpighiales</taxon>
        <taxon>Linaceae</taxon>
        <taxon>Linum</taxon>
    </lineage>
</organism>
<evidence type="ECO:0000313" key="3">
    <source>
        <dbReference type="Proteomes" id="UP001154282"/>
    </source>
</evidence>
<dbReference type="Proteomes" id="UP001154282">
    <property type="component" value="Unassembled WGS sequence"/>
</dbReference>
<keyword evidence="3" id="KW-1185">Reference proteome</keyword>
<proteinExistence type="predicted"/>
<reference evidence="2" key="1">
    <citation type="submission" date="2022-08" db="EMBL/GenBank/DDBJ databases">
        <authorList>
            <person name="Gutierrez-Valencia J."/>
        </authorList>
    </citation>
    <scope>NUCLEOTIDE SEQUENCE</scope>
</reference>
<evidence type="ECO:0000313" key="2">
    <source>
        <dbReference type="EMBL" id="CAI0411591.1"/>
    </source>
</evidence>
<accession>A0AAV0JNV0</accession>
<comment type="caution">
    <text evidence="2">The sequence shown here is derived from an EMBL/GenBank/DDBJ whole genome shotgun (WGS) entry which is preliminary data.</text>
</comment>
<feature type="compositionally biased region" description="Basic and acidic residues" evidence="1">
    <location>
        <begin position="32"/>
        <end position="44"/>
    </location>
</feature>
<dbReference type="AlphaFoldDB" id="A0AAV0JNV0"/>
<feature type="compositionally biased region" description="Basic and acidic residues" evidence="1">
    <location>
        <begin position="76"/>
        <end position="93"/>
    </location>
</feature>
<evidence type="ECO:0000256" key="1">
    <source>
        <dbReference type="SAM" id="MobiDB-lite"/>
    </source>
</evidence>
<gene>
    <name evidence="2" type="ORF">LITE_LOCUS15232</name>
</gene>
<feature type="compositionally biased region" description="Low complexity" evidence="1">
    <location>
        <begin position="58"/>
        <end position="67"/>
    </location>
</feature>